<sequence>MSSNQSVTLKKFEPITVSPSGINVDSNAVDNTPESNPGQSILLTPPKFPDGGREAWAVVTGAWLAVFVSFGFLNAFGGERTFSIKIFQAYYKQNQLSHKSESDIAWIGAFQTFCIYFMGSVFGSIFDKFGAGPLIFIGGVGFSLSCMMQSICKEFWEFFLAQGLLQGLCLSALFSPSFASINHWFFKRRGLALGIVTSGSSVGGVIWPIAINRLIGEVGFGWALRTCGFIALALTTVAAFLVKGRLPKRTGSEFFAFSLFRLPAYASFCIAMFFIVLGIFFLLFFLPSYGGANGFDANMIFYSVSVLNAASFFGRILPGMAADSWGRYNIMIITGLISALLVLVSIAARNTASILVVGALYGFTSGNVLSLQGACVPPLLDDPRKTGIGIGQMLSVSAFGALLGPPISGWLIAFNGFESAQIFSGVMLAFDGYTFQFETWDIGIVGRCTVYTSSEYIEDSEDEVHTVSKNGPSSISIRSSSVFIDLPQDPLDPIAAVSIEQYNKEFEEERRSLAARNGDKEDDTEEEESYWMKMKIETEILYSKFARGAYIRRAEYW</sequence>
<evidence type="ECO:0000313" key="2">
    <source>
        <dbReference type="Proteomes" id="UP001163835"/>
    </source>
</evidence>
<accession>A0ACC1TM60</accession>
<name>A0ACC1TM60_9AGAR</name>
<gene>
    <name evidence="1" type="ORF">F5876DRAFT_69571</name>
</gene>
<reference evidence="1" key="1">
    <citation type="submission" date="2022-09" db="EMBL/GenBank/DDBJ databases">
        <title>A Global Phylogenomic Analysis of the Shiitake Genus Lentinula.</title>
        <authorList>
            <consortium name="DOE Joint Genome Institute"/>
            <person name="Sierra-Patev S."/>
            <person name="Min B."/>
            <person name="Naranjo-Ortiz M."/>
            <person name="Looney B."/>
            <person name="Konkel Z."/>
            <person name="Slot J.C."/>
            <person name="Sakamoto Y."/>
            <person name="Steenwyk J.L."/>
            <person name="Rokas A."/>
            <person name="Carro J."/>
            <person name="Camarero S."/>
            <person name="Ferreira P."/>
            <person name="Molpeceres G."/>
            <person name="Ruiz-Duenas F.J."/>
            <person name="Serrano A."/>
            <person name="Henrissat B."/>
            <person name="Drula E."/>
            <person name="Hughes K.W."/>
            <person name="Mata J.L."/>
            <person name="Ishikawa N.K."/>
            <person name="Vargas-Isla R."/>
            <person name="Ushijima S."/>
            <person name="Smith C.A."/>
            <person name="Ahrendt S."/>
            <person name="Andreopoulos W."/>
            <person name="He G."/>
            <person name="Labutti K."/>
            <person name="Lipzen A."/>
            <person name="Ng V."/>
            <person name="Riley R."/>
            <person name="Sandor L."/>
            <person name="Barry K."/>
            <person name="Martinez A.T."/>
            <person name="Xiao Y."/>
            <person name="Gibbons J.G."/>
            <person name="Terashima K."/>
            <person name="Grigoriev I.V."/>
            <person name="Hibbett D.S."/>
        </authorList>
    </citation>
    <scope>NUCLEOTIDE SEQUENCE</scope>
    <source>
        <strain evidence="1">TMI1499</strain>
    </source>
</reference>
<evidence type="ECO:0000313" key="1">
    <source>
        <dbReference type="EMBL" id="KAJ3805696.1"/>
    </source>
</evidence>
<protein>
    <submittedName>
        <fullName evidence="1">Major facilitator superfamily domain-containing protein</fullName>
    </submittedName>
</protein>
<keyword evidence="2" id="KW-1185">Reference proteome</keyword>
<organism evidence="1 2">
    <name type="scientific">Lentinula aff. lateritia</name>
    <dbReference type="NCBI Taxonomy" id="2804960"/>
    <lineage>
        <taxon>Eukaryota</taxon>
        <taxon>Fungi</taxon>
        <taxon>Dikarya</taxon>
        <taxon>Basidiomycota</taxon>
        <taxon>Agaricomycotina</taxon>
        <taxon>Agaricomycetes</taxon>
        <taxon>Agaricomycetidae</taxon>
        <taxon>Agaricales</taxon>
        <taxon>Marasmiineae</taxon>
        <taxon>Omphalotaceae</taxon>
        <taxon>Lentinula</taxon>
    </lineage>
</organism>
<proteinExistence type="predicted"/>
<dbReference type="Proteomes" id="UP001163835">
    <property type="component" value="Unassembled WGS sequence"/>
</dbReference>
<dbReference type="EMBL" id="MU795547">
    <property type="protein sequence ID" value="KAJ3805696.1"/>
    <property type="molecule type" value="Genomic_DNA"/>
</dbReference>
<comment type="caution">
    <text evidence="1">The sequence shown here is derived from an EMBL/GenBank/DDBJ whole genome shotgun (WGS) entry which is preliminary data.</text>
</comment>